<dbReference type="AlphaFoldDB" id="A0A2K1KZK4"/>
<organism evidence="3">
    <name type="scientific">Physcomitrium patens</name>
    <name type="common">Spreading-leaved earth moss</name>
    <name type="synonym">Physcomitrella patens</name>
    <dbReference type="NCBI Taxonomy" id="3218"/>
    <lineage>
        <taxon>Eukaryota</taxon>
        <taxon>Viridiplantae</taxon>
        <taxon>Streptophyta</taxon>
        <taxon>Embryophyta</taxon>
        <taxon>Bryophyta</taxon>
        <taxon>Bryophytina</taxon>
        <taxon>Bryopsida</taxon>
        <taxon>Funariidae</taxon>
        <taxon>Funariales</taxon>
        <taxon>Funariaceae</taxon>
        <taxon>Physcomitrium</taxon>
    </lineage>
</organism>
<dbReference type="RefSeq" id="XP_024356516.1">
    <property type="nucleotide sequence ID" value="XM_024500748.2"/>
</dbReference>
<protein>
    <recommendedName>
        <fullName evidence="2">Fungal lipase-type domain-containing protein</fullName>
    </recommendedName>
</protein>
<name>A0A2K1KZK4_PHYPA</name>
<dbReference type="InterPro" id="IPR043367">
    <property type="entry name" value="PLIP1/2/3"/>
</dbReference>
<dbReference type="PANTHER" id="PTHR46483">
    <property type="entry name" value="PHOSPHOLIPASE A1 PLIP2, CHLOROPLASTIC"/>
    <property type="match status" value="1"/>
</dbReference>
<dbReference type="GeneID" id="112272704"/>
<feature type="compositionally biased region" description="Polar residues" evidence="1">
    <location>
        <begin position="328"/>
        <end position="343"/>
    </location>
</feature>
<reference evidence="3 5" key="1">
    <citation type="journal article" date="2008" name="Science">
        <title>The Physcomitrella genome reveals evolutionary insights into the conquest of land by plants.</title>
        <authorList>
            <person name="Rensing S."/>
            <person name="Lang D."/>
            <person name="Zimmer A."/>
            <person name="Terry A."/>
            <person name="Salamov A."/>
            <person name="Shapiro H."/>
            <person name="Nishiyama T."/>
            <person name="Perroud P.-F."/>
            <person name="Lindquist E."/>
            <person name="Kamisugi Y."/>
            <person name="Tanahashi T."/>
            <person name="Sakakibara K."/>
            <person name="Fujita T."/>
            <person name="Oishi K."/>
            <person name="Shin-I T."/>
            <person name="Kuroki Y."/>
            <person name="Toyoda A."/>
            <person name="Suzuki Y."/>
            <person name="Hashimoto A."/>
            <person name="Yamaguchi K."/>
            <person name="Sugano A."/>
            <person name="Kohara Y."/>
            <person name="Fujiyama A."/>
            <person name="Anterola A."/>
            <person name="Aoki S."/>
            <person name="Ashton N."/>
            <person name="Barbazuk W.B."/>
            <person name="Barker E."/>
            <person name="Bennetzen J."/>
            <person name="Bezanilla M."/>
            <person name="Blankenship R."/>
            <person name="Cho S.H."/>
            <person name="Dutcher S."/>
            <person name="Estelle M."/>
            <person name="Fawcett J.A."/>
            <person name="Gundlach H."/>
            <person name="Hanada K."/>
            <person name="Heyl A."/>
            <person name="Hicks K.A."/>
            <person name="Hugh J."/>
            <person name="Lohr M."/>
            <person name="Mayer K."/>
            <person name="Melkozernov A."/>
            <person name="Murata T."/>
            <person name="Nelson D."/>
            <person name="Pils B."/>
            <person name="Prigge M."/>
            <person name="Reiss B."/>
            <person name="Renner T."/>
            <person name="Rombauts S."/>
            <person name="Rushton P."/>
            <person name="Sanderfoot A."/>
            <person name="Schween G."/>
            <person name="Shiu S.-H."/>
            <person name="Stueber K."/>
            <person name="Theodoulou F.L."/>
            <person name="Tu H."/>
            <person name="Van de Peer Y."/>
            <person name="Verrier P.J."/>
            <person name="Waters E."/>
            <person name="Wood A."/>
            <person name="Yang L."/>
            <person name="Cove D."/>
            <person name="Cuming A."/>
            <person name="Hasebe M."/>
            <person name="Lucas S."/>
            <person name="Mishler D.B."/>
            <person name="Reski R."/>
            <person name="Grigoriev I."/>
            <person name="Quatrano R.S."/>
            <person name="Boore J.L."/>
        </authorList>
    </citation>
    <scope>NUCLEOTIDE SEQUENCE [LARGE SCALE GENOMIC DNA]</scope>
    <source>
        <strain evidence="4 5">cv. Gransden 2004</strain>
    </source>
</reference>
<feature type="region of interest" description="Disordered" evidence="1">
    <location>
        <begin position="320"/>
        <end position="353"/>
    </location>
</feature>
<dbReference type="PANTHER" id="PTHR46483:SF4">
    <property type="entry name" value="PHOSPHOLIPASE A1 PLIP2, CHLOROPLASTIC"/>
    <property type="match status" value="1"/>
</dbReference>
<dbReference type="Gene3D" id="3.40.50.1820">
    <property type="entry name" value="alpha/beta hydrolase"/>
    <property type="match status" value="1"/>
</dbReference>
<evidence type="ECO:0000259" key="2">
    <source>
        <dbReference type="Pfam" id="PF01764"/>
    </source>
</evidence>
<dbReference type="EMBL" id="ABEU02000002">
    <property type="protein sequence ID" value="PNR59208.1"/>
    <property type="molecule type" value="Genomic_DNA"/>
</dbReference>
<dbReference type="Proteomes" id="UP000006727">
    <property type="component" value="Chromosome 2"/>
</dbReference>
<feature type="domain" description="Fungal lipase-type" evidence="2">
    <location>
        <begin position="486"/>
        <end position="627"/>
    </location>
</feature>
<dbReference type="EnsemblPlants" id="Pp3c2_530V3.1">
    <property type="protein sequence ID" value="Pp3c2_530V3.1"/>
    <property type="gene ID" value="Pp3c2_530"/>
</dbReference>
<dbReference type="PaxDb" id="3218-PP1S226_43V6.1"/>
<dbReference type="Gramene" id="Pp3c2_530V3.1">
    <property type="protein sequence ID" value="Pp3c2_530V3.1"/>
    <property type="gene ID" value="Pp3c2_530"/>
</dbReference>
<keyword evidence="5" id="KW-1185">Reference proteome</keyword>
<dbReference type="CDD" id="cd00519">
    <property type="entry name" value="Lipase_3"/>
    <property type="match status" value="1"/>
</dbReference>
<dbReference type="EnsemblPlants" id="Pp3c2_530V3.2">
    <property type="protein sequence ID" value="Pp3c2_530V3.2"/>
    <property type="gene ID" value="Pp3c2_530"/>
</dbReference>
<reference evidence="3 5" key="2">
    <citation type="journal article" date="2018" name="Plant J.">
        <title>The Physcomitrella patens chromosome-scale assembly reveals moss genome structure and evolution.</title>
        <authorList>
            <person name="Lang D."/>
            <person name="Ullrich K.K."/>
            <person name="Murat F."/>
            <person name="Fuchs J."/>
            <person name="Jenkins J."/>
            <person name="Haas F.B."/>
            <person name="Piednoel M."/>
            <person name="Gundlach H."/>
            <person name="Van Bel M."/>
            <person name="Meyberg R."/>
            <person name="Vives C."/>
            <person name="Morata J."/>
            <person name="Symeonidi A."/>
            <person name="Hiss M."/>
            <person name="Muchero W."/>
            <person name="Kamisugi Y."/>
            <person name="Saleh O."/>
            <person name="Blanc G."/>
            <person name="Decker E.L."/>
            <person name="van Gessel N."/>
            <person name="Grimwood J."/>
            <person name="Hayes R.D."/>
            <person name="Graham S.W."/>
            <person name="Gunter L.E."/>
            <person name="McDaniel S.F."/>
            <person name="Hoernstein S.N.W."/>
            <person name="Larsson A."/>
            <person name="Li F.W."/>
            <person name="Perroud P.F."/>
            <person name="Phillips J."/>
            <person name="Ranjan P."/>
            <person name="Rokshar D.S."/>
            <person name="Rothfels C.J."/>
            <person name="Schneider L."/>
            <person name="Shu S."/>
            <person name="Stevenson D.W."/>
            <person name="Thummler F."/>
            <person name="Tillich M."/>
            <person name="Villarreal Aguilar J.C."/>
            <person name="Widiez T."/>
            <person name="Wong G.K."/>
            <person name="Wymore A."/>
            <person name="Zhang Y."/>
            <person name="Zimmer A.D."/>
            <person name="Quatrano R.S."/>
            <person name="Mayer K.F.X."/>
            <person name="Goodstein D."/>
            <person name="Casacuberta J.M."/>
            <person name="Vandepoele K."/>
            <person name="Reski R."/>
            <person name="Cuming A.C."/>
            <person name="Tuskan G.A."/>
            <person name="Maumus F."/>
            <person name="Salse J."/>
            <person name="Schmutz J."/>
            <person name="Rensing S.A."/>
        </authorList>
    </citation>
    <scope>NUCLEOTIDE SEQUENCE [LARGE SCALE GENOMIC DNA]</scope>
    <source>
        <strain evidence="4 5">cv. Gransden 2004</strain>
    </source>
</reference>
<gene>
    <name evidence="4" type="primary">LOC112272704</name>
    <name evidence="3" type="ORF">PHYPA_001999</name>
</gene>
<evidence type="ECO:0000313" key="4">
    <source>
        <dbReference type="EnsemblPlants" id="Pp3c2_530V3.1"/>
    </source>
</evidence>
<accession>A0A2K1KZK4</accession>
<dbReference type="InterPro" id="IPR029058">
    <property type="entry name" value="AB_hydrolase_fold"/>
</dbReference>
<dbReference type="GO" id="GO:0006629">
    <property type="term" value="P:lipid metabolic process"/>
    <property type="evidence" value="ECO:0007669"/>
    <property type="project" value="InterPro"/>
</dbReference>
<evidence type="ECO:0000256" key="1">
    <source>
        <dbReference type="SAM" id="MobiDB-lite"/>
    </source>
</evidence>
<reference evidence="4" key="3">
    <citation type="submission" date="2020-12" db="UniProtKB">
        <authorList>
            <consortium name="EnsemblPlants"/>
        </authorList>
    </citation>
    <scope>IDENTIFICATION</scope>
</reference>
<dbReference type="Pfam" id="PF01764">
    <property type="entry name" value="Lipase_3"/>
    <property type="match status" value="1"/>
</dbReference>
<dbReference type="SUPFAM" id="SSF53474">
    <property type="entry name" value="alpha/beta-Hydrolases"/>
    <property type="match status" value="1"/>
</dbReference>
<evidence type="ECO:0000313" key="3">
    <source>
        <dbReference type="EMBL" id="PNR59208.1"/>
    </source>
</evidence>
<dbReference type="InterPro" id="IPR002921">
    <property type="entry name" value="Fungal_lipase-type"/>
</dbReference>
<proteinExistence type="predicted"/>
<sequence>MNLAQCKTLHNPQSCRDLGCGHLKVIAGHSPSQIPCRSRAGLQSGAKSVPPSGNKLHSNFLDNHAQKIAPSASSQNRLRLSLSFQPVVAFSSSLKFFRFGGDEESREPSQVLRSIDFQEHVDATKIFLEDTQGSAENVDGEFEYLVNGSEPLQSVDNMANLMDLAAEASGEGADTCMEMVKPVEHMSRPLIQNFVKLRSFWKRENFDREALKSAETSTTATQIESCQFIPSNCGCQRCGACCSESAIDPGNVAVTPHTEIARNKEYFAKFLYRVPSAERKRITQMAHISNLAYRIPTIEASKLLRHHHFRMVTSSFGLKASAPASGNGKDSTTQDLKMKSNTGGRKHDQTEAHARTERIDEGAMASLNPAAGYAMAATAASCNAQACDLLLSKAESDASAFGDEIEGDFRDDVGAPQNCDGDSGILDKDMGASNTSPKNPWYMRTAASILRAAPRVPAEEPETEHLPQGCPCEWFACENDATSTLVISIQGTETLAAWQANLQFEPTQFEPEANTGVMVHRGIYEAAKRLYEEVLPCISAHMEKHGDNGRLQFTGHSLGGSLAMLLSLMVVVRSTAPVSAMLPVYTFGSPCVMCGGNHLLAHLGLPHSHIRSIIMHMDIVPRTFACDYPDHVTVVLKRVSGTFRNHTCLLQQRLIYAPMGEMVIMQPEEDQAPEHPLLPEGSGLYSLRYPSQVGISGAKNEKPLQPARELQSAERAFLNVPHPLEILSDRNAYGSEGTISRDHDCRNYLKVLQLMRRNELRQRRRTLREFRRQLWTPLSKEGDVSLGHFHTEPENYSCFTDRQPVGLESGSQCRDLESSENLEWAGKHFPHFLFRRKRSGPSSSKNDRSAARP</sequence>
<dbReference type="GO" id="GO:0008970">
    <property type="term" value="F:phospholipase A1 activity"/>
    <property type="evidence" value="ECO:0007669"/>
    <property type="project" value="InterPro"/>
</dbReference>
<dbReference type="Gramene" id="Pp3c2_530V3.2">
    <property type="protein sequence ID" value="Pp3c2_530V3.2"/>
    <property type="gene ID" value="Pp3c2_530"/>
</dbReference>
<evidence type="ECO:0000313" key="5">
    <source>
        <dbReference type="Proteomes" id="UP000006727"/>
    </source>
</evidence>